<proteinExistence type="predicted"/>
<sequence>MSKNTPNDDDRTCEAQEPLRAAPGAVIPSVERLDDRKMDGLKQLLAENPMIQVTRTCCSSLSQLCTTQTSRAFAAGCTHCSPASPPLASSPPPTTAPSFTPPAISTSTRHLEPPMSTPVAQLGAASGVDPPRRTESGTVSQLGAVPA</sequence>
<keyword evidence="2" id="KW-1185">Reference proteome</keyword>
<organism evidence="1 2">
    <name type="scientific">Leucogyrophana mollusca</name>
    <dbReference type="NCBI Taxonomy" id="85980"/>
    <lineage>
        <taxon>Eukaryota</taxon>
        <taxon>Fungi</taxon>
        <taxon>Dikarya</taxon>
        <taxon>Basidiomycota</taxon>
        <taxon>Agaricomycotina</taxon>
        <taxon>Agaricomycetes</taxon>
        <taxon>Agaricomycetidae</taxon>
        <taxon>Boletales</taxon>
        <taxon>Boletales incertae sedis</taxon>
        <taxon>Leucogyrophana</taxon>
    </lineage>
</organism>
<reference evidence="1" key="1">
    <citation type="journal article" date="2021" name="New Phytol.">
        <title>Evolutionary innovations through gain and loss of genes in the ectomycorrhizal Boletales.</title>
        <authorList>
            <person name="Wu G."/>
            <person name="Miyauchi S."/>
            <person name="Morin E."/>
            <person name="Kuo A."/>
            <person name="Drula E."/>
            <person name="Varga T."/>
            <person name="Kohler A."/>
            <person name="Feng B."/>
            <person name="Cao Y."/>
            <person name="Lipzen A."/>
            <person name="Daum C."/>
            <person name="Hundley H."/>
            <person name="Pangilinan J."/>
            <person name="Johnson J."/>
            <person name="Barry K."/>
            <person name="LaButti K."/>
            <person name="Ng V."/>
            <person name="Ahrendt S."/>
            <person name="Min B."/>
            <person name="Choi I.G."/>
            <person name="Park H."/>
            <person name="Plett J.M."/>
            <person name="Magnuson J."/>
            <person name="Spatafora J.W."/>
            <person name="Nagy L.G."/>
            <person name="Henrissat B."/>
            <person name="Grigoriev I.V."/>
            <person name="Yang Z.L."/>
            <person name="Xu J."/>
            <person name="Martin F.M."/>
        </authorList>
    </citation>
    <scope>NUCLEOTIDE SEQUENCE</scope>
    <source>
        <strain evidence="1">KUC20120723A-06</strain>
    </source>
</reference>
<accession>A0ACB8AZT1</accession>
<dbReference type="EMBL" id="MU266779">
    <property type="protein sequence ID" value="KAH7918496.1"/>
    <property type="molecule type" value="Genomic_DNA"/>
</dbReference>
<protein>
    <submittedName>
        <fullName evidence="1">Uncharacterized protein</fullName>
    </submittedName>
</protein>
<gene>
    <name evidence="1" type="ORF">BV22DRAFT_1134553</name>
</gene>
<evidence type="ECO:0000313" key="1">
    <source>
        <dbReference type="EMBL" id="KAH7918496.1"/>
    </source>
</evidence>
<name>A0ACB8AZT1_9AGAM</name>
<evidence type="ECO:0000313" key="2">
    <source>
        <dbReference type="Proteomes" id="UP000790709"/>
    </source>
</evidence>
<comment type="caution">
    <text evidence="1">The sequence shown here is derived from an EMBL/GenBank/DDBJ whole genome shotgun (WGS) entry which is preliminary data.</text>
</comment>
<dbReference type="Proteomes" id="UP000790709">
    <property type="component" value="Unassembled WGS sequence"/>
</dbReference>